<evidence type="ECO:0000259" key="5">
    <source>
        <dbReference type="PROSITE" id="PS51379"/>
    </source>
</evidence>
<evidence type="ECO:0000313" key="6">
    <source>
        <dbReference type="EMBL" id="ENN95824.1"/>
    </source>
</evidence>
<comment type="caution">
    <text evidence="6">The sequence shown here is derived from an EMBL/GenBank/DDBJ whole genome shotgun (WGS) entry which is preliminary data.</text>
</comment>
<evidence type="ECO:0000256" key="3">
    <source>
        <dbReference type="ARBA" id="ARBA00023004"/>
    </source>
</evidence>
<keyword evidence="7" id="KW-1185">Reference proteome</keyword>
<dbReference type="InterPro" id="IPR017896">
    <property type="entry name" value="4Fe4S_Fe-S-bd"/>
</dbReference>
<dbReference type="CDD" id="cd10549">
    <property type="entry name" value="MtMvhB_like"/>
    <property type="match status" value="2"/>
</dbReference>
<feature type="domain" description="4Fe-4S ferredoxin-type" evidence="5">
    <location>
        <begin position="40"/>
        <end position="69"/>
    </location>
</feature>
<dbReference type="EMBL" id="APMM01000044">
    <property type="protein sequence ID" value="ENN95824.1"/>
    <property type="molecule type" value="Genomic_DNA"/>
</dbReference>
<dbReference type="Pfam" id="PF12837">
    <property type="entry name" value="Fer4_6"/>
    <property type="match status" value="1"/>
</dbReference>
<dbReference type="SUPFAM" id="SSF54862">
    <property type="entry name" value="4Fe-4S ferredoxins"/>
    <property type="match status" value="2"/>
</dbReference>
<protein>
    <submittedName>
        <fullName evidence="6">4Fe-4S ferredoxin iron-sulfur binding domain protein</fullName>
    </submittedName>
</protein>
<evidence type="ECO:0000256" key="4">
    <source>
        <dbReference type="ARBA" id="ARBA00023014"/>
    </source>
</evidence>
<dbReference type="Pfam" id="PF14697">
    <property type="entry name" value="Fer4_21"/>
    <property type="match status" value="2"/>
</dbReference>
<dbReference type="PANTHER" id="PTHR43687">
    <property type="entry name" value="ADENYLYLSULFATE REDUCTASE, BETA SUBUNIT"/>
    <property type="match status" value="1"/>
</dbReference>
<feature type="domain" description="4Fe-4S ferredoxin-type" evidence="5">
    <location>
        <begin position="222"/>
        <end position="251"/>
    </location>
</feature>
<keyword evidence="3" id="KW-0408">Iron</keyword>
<dbReference type="PROSITE" id="PS51379">
    <property type="entry name" value="4FE4S_FER_2"/>
    <property type="match status" value="6"/>
</dbReference>
<feature type="domain" description="4Fe-4S ferredoxin-type" evidence="5">
    <location>
        <begin position="156"/>
        <end position="185"/>
    </location>
</feature>
<feature type="domain" description="4Fe-4S ferredoxin-type" evidence="5">
    <location>
        <begin position="193"/>
        <end position="220"/>
    </location>
</feature>
<keyword evidence="2" id="KW-0479">Metal-binding</keyword>
<accession>N6UTZ5</accession>
<gene>
    <name evidence="6" type="ORF">J422_05793</name>
</gene>
<feature type="domain" description="4Fe-4S ferredoxin-type" evidence="5">
    <location>
        <begin position="126"/>
        <end position="155"/>
    </location>
</feature>
<dbReference type="PROSITE" id="PS00198">
    <property type="entry name" value="4FE4S_FER_1"/>
    <property type="match status" value="3"/>
</dbReference>
<dbReference type="RefSeq" id="WP_004592823.1">
    <property type="nucleotide sequence ID" value="NZ_APMM01000044.1"/>
</dbReference>
<feature type="domain" description="4Fe-4S ferredoxin-type" evidence="5">
    <location>
        <begin position="71"/>
        <end position="100"/>
    </location>
</feature>
<dbReference type="STRING" id="1069083.GCA_000371805_01247"/>
<dbReference type="AlphaFoldDB" id="N6UTZ5"/>
<proteinExistence type="predicted"/>
<dbReference type="Pfam" id="PF00037">
    <property type="entry name" value="Fer4"/>
    <property type="match status" value="1"/>
</dbReference>
<sequence length="254" mass="28811">MSIRSYKVKVITLLEAEKSLEEMGIKEKEIANKIKPIKYEIICINGSKCIRCNLCYKACPVNAIEMAKIRKPASIIKEKCVKCEICVQTCPVNAIYAIEGIARVEDNHVKYKVYQLNIPHRKIRLKNYSLDKDKCIKCGLCAKYCPTNAIKVEIRKSIDVDLSLCMGCSACQEVCPKKAIKVENEIGEVIKTKEIEFNKDLCVGCFVCLENCPVNAIEQDLDKIKINKNKCIYCGKCEEVCPMDAIKLFRIHSQ</sequence>
<dbReference type="PATRIC" id="fig|1069083.5.peg.1129"/>
<reference evidence="6 7" key="1">
    <citation type="journal article" date="2013" name="Genome Announc.">
        <title>Draft Genome Sequence of a Highly Flagellated, Fast-Swimming Archaeon, Methanocaldococcus villosus Strain KIN24-T80 (DSM 22612).</title>
        <authorList>
            <person name="Thennarasu S."/>
            <person name="Polireddy D."/>
            <person name="Antony A."/>
            <person name="Yada M.R."/>
            <person name="Algarawi S."/>
            <person name="Sivakumar N."/>
        </authorList>
    </citation>
    <scope>NUCLEOTIDE SEQUENCE [LARGE SCALE GENOMIC DNA]</scope>
    <source>
        <strain evidence="6 7">KIN24-T80</strain>
    </source>
</reference>
<dbReference type="Proteomes" id="UP000053695">
    <property type="component" value="Unassembled WGS sequence"/>
</dbReference>
<evidence type="ECO:0000256" key="2">
    <source>
        <dbReference type="ARBA" id="ARBA00022723"/>
    </source>
</evidence>
<name>N6UTZ5_9EURY</name>
<keyword evidence="1" id="KW-0004">4Fe-4S</keyword>
<dbReference type="GO" id="GO:0051539">
    <property type="term" value="F:4 iron, 4 sulfur cluster binding"/>
    <property type="evidence" value="ECO:0007669"/>
    <property type="project" value="UniProtKB-KW"/>
</dbReference>
<evidence type="ECO:0000256" key="1">
    <source>
        <dbReference type="ARBA" id="ARBA00022485"/>
    </source>
</evidence>
<dbReference type="GO" id="GO:0016491">
    <property type="term" value="F:oxidoreductase activity"/>
    <property type="evidence" value="ECO:0007669"/>
    <property type="project" value="UniProtKB-ARBA"/>
</dbReference>
<dbReference type="InterPro" id="IPR017900">
    <property type="entry name" value="4Fe4S_Fe_S_CS"/>
</dbReference>
<organism evidence="6 7">
    <name type="scientific">Methanocaldococcus villosus KIN24-T80</name>
    <dbReference type="NCBI Taxonomy" id="1069083"/>
    <lineage>
        <taxon>Archaea</taxon>
        <taxon>Methanobacteriati</taxon>
        <taxon>Methanobacteriota</taxon>
        <taxon>Methanomada group</taxon>
        <taxon>Methanococci</taxon>
        <taxon>Methanococcales</taxon>
        <taxon>Methanocaldococcaceae</taxon>
        <taxon>Methanocaldococcus</taxon>
    </lineage>
</organism>
<dbReference type="InterPro" id="IPR050572">
    <property type="entry name" value="Fe-S_Ferredoxin"/>
</dbReference>
<dbReference type="Gene3D" id="3.30.70.20">
    <property type="match status" value="2"/>
</dbReference>
<evidence type="ECO:0000313" key="7">
    <source>
        <dbReference type="Proteomes" id="UP000053695"/>
    </source>
</evidence>
<dbReference type="Gene3D" id="3.30.70.3270">
    <property type="match status" value="2"/>
</dbReference>
<keyword evidence="4" id="KW-0411">Iron-sulfur</keyword>
<dbReference type="PANTHER" id="PTHR43687:SF1">
    <property type="entry name" value="FERREDOXIN III"/>
    <property type="match status" value="1"/>
</dbReference>
<dbReference type="GO" id="GO:0046872">
    <property type="term" value="F:metal ion binding"/>
    <property type="evidence" value="ECO:0007669"/>
    <property type="project" value="UniProtKB-KW"/>
</dbReference>